<keyword evidence="2" id="KW-1185">Reference proteome</keyword>
<name>A0A250K220_9BACT</name>
<dbReference type="EMBL" id="CP022203">
    <property type="protein sequence ID" value="ATB50134.1"/>
    <property type="molecule type" value="Genomic_DNA"/>
</dbReference>
<dbReference type="RefSeq" id="WP_013938303.1">
    <property type="nucleotide sequence ID" value="NZ_CP022203.1"/>
</dbReference>
<evidence type="ECO:0000313" key="1">
    <source>
        <dbReference type="EMBL" id="ATB50134.1"/>
    </source>
</evidence>
<sequence length="63" mass="6884">MNIASLIRPVTVPLQARAPRRLKLVRVQATVLAQGTVGAMKDGVKAFRHMCDVLTGGYSQVRH</sequence>
<reference evidence="1 2" key="1">
    <citation type="submission" date="2017-06" db="EMBL/GenBank/DDBJ databases">
        <title>Sequencing and comparative analysis of myxobacterial genomes.</title>
        <authorList>
            <person name="Rupp O."/>
            <person name="Goesmann A."/>
            <person name="Sogaard-Andersen L."/>
        </authorList>
    </citation>
    <scope>NUCLEOTIDE SEQUENCE [LARGE SCALE GENOMIC DNA]</scope>
    <source>
        <strain evidence="1 2">DSM 14697</strain>
    </source>
</reference>
<proteinExistence type="predicted"/>
<dbReference type="OrthoDB" id="5383141at2"/>
<gene>
    <name evidence="1" type="ORF">MYMAC_005789</name>
</gene>
<dbReference type="AlphaFoldDB" id="A0A250K220"/>
<accession>A0A250K220</accession>
<evidence type="ECO:0000313" key="2">
    <source>
        <dbReference type="Proteomes" id="UP000217343"/>
    </source>
</evidence>
<protein>
    <submittedName>
        <fullName evidence="1">Uncharacterized protein</fullName>
    </submittedName>
</protein>
<organism evidence="1 2">
    <name type="scientific">Corallococcus macrosporus DSM 14697</name>
    <dbReference type="NCBI Taxonomy" id="1189310"/>
    <lineage>
        <taxon>Bacteria</taxon>
        <taxon>Pseudomonadati</taxon>
        <taxon>Myxococcota</taxon>
        <taxon>Myxococcia</taxon>
        <taxon>Myxococcales</taxon>
        <taxon>Cystobacterineae</taxon>
        <taxon>Myxococcaceae</taxon>
        <taxon>Corallococcus</taxon>
    </lineage>
</organism>
<dbReference type="KEGG" id="mmas:MYMAC_005789"/>
<dbReference type="Proteomes" id="UP000217343">
    <property type="component" value="Chromosome"/>
</dbReference>